<name>A0A9W6TYQ5_9STRA</name>
<keyword evidence="2" id="KW-1185">Reference proteome</keyword>
<comment type="caution">
    <text evidence="1">The sequence shown here is derived from an EMBL/GenBank/DDBJ whole genome shotgun (WGS) entry which is preliminary data.</text>
</comment>
<protein>
    <submittedName>
        <fullName evidence="1">Unnamed protein product</fullName>
    </submittedName>
</protein>
<proteinExistence type="predicted"/>
<organism evidence="1 2">
    <name type="scientific">Phytophthora lilii</name>
    <dbReference type="NCBI Taxonomy" id="2077276"/>
    <lineage>
        <taxon>Eukaryota</taxon>
        <taxon>Sar</taxon>
        <taxon>Stramenopiles</taxon>
        <taxon>Oomycota</taxon>
        <taxon>Peronosporomycetes</taxon>
        <taxon>Peronosporales</taxon>
        <taxon>Peronosporaceae</taxon>
        <taxon>Phytophthora</taxon>
    </lineage>
</organism>
<dbReference type="AlphaFoldDB" id="A0A9W6TYQ5"/>
<gene>
    <name evidence="1" type="ORF">Plil01_000903200</name>
</gene>
<dbReference type="Proteomes" id="UP001165083">
    <property type="component" value="Unassembled WGS sequence"/>
</dbReference>
<dbReference type="OrthoDB" id="123000at2759"/>
<reference evidence="1" key="1">
    <citation type="submission" date="2023-04" db="EMBL/GenBank/DDBJ databases">
        <title>Phytophthora lilii NBRC 32176.</title>
        <authorList>
            <person name="Ichikawa N."/>
            <person name="Sato H."/>
            <person name="Tonouchi N."/>
        </authorList>
    </citation>
    <scope>NUCLEOTIDE SEQUENCE</scope>
    <source>
        <strain evidence="1">NBRC 32176</strain>
    </source>
</reference>
<evidence type="ECO:0000313" key="1">
    <source>
        <dbReference type="EMBL" id="GMF22581.1"/>
    </source>
</evidence>
<evidence type="ECO:0000313" key="2">
    <source>
        <dbReference type="Proteomes" id="UP001165083"/>
    </source>
</evidence>
<accession>A0A9W6TYQ5</accession>
<sequence>MASTRAPTIPSQAKTVNPNVEIFVKRLPATTADPETASNVWMLQGGPGYSSTDLSYGTILLERLMHLDPPEVIGYILDGIATASGASADKFLYMSDWDTNFDEVASAFLALCEEDYTINTRFATNTISDTLQNLLQKFDNHPNST</sequence>
<dbReference type="EMBL" id="BSXW01000445">
    <property type="protein sequence ID" value="GMF22581.1"/>
    <property type="molecule type" value="Genomic_DNA"/>
</dbReference>